<proteinExistence type="predicted"/>
<accession>A0AAV7VTZ8</accession>
<gene>
    <name evidence="1" type="ORF">NDU88_008027</name>
</gene>
<dbReference type="EMBL" id="JANPWB010000003">
    <property type="protein sequence ID" value="KAJ1204246.1"/>
    <property type="molecule type" value="Genomic_DNA"/>
</dbReference>
<protein>
    <recommendedName>
        <fullName evidence="3">Reverse transcriptase</fullName>
    </recommendedName>
</protein>
<dbReference type="SUPFAM" id="SSF56219">
    <property type="entry name" value="DNase I-like"/>
    <property type="match status" value="1"/>
</dbReference>
<sequence>MDVVGRLSRFSIVSGGVLESCDRDVWRKHLNTYLSLGEEDEKWGAPQLIGKPLSHLSEKVLQLVEMVVAHGLRACNGRISYDQVRAPTFRRGHQKSVIDYILMDVWLWLDMVDMEVLSTTKSDHCPLAVSLNGGNYLRSSARKFSTLPEPSLSSNQRQVTWPRVLADLDTHAKIYQWCVQYVADPEDQPVDPNHYLQT</sequence>
<dbReference type="Proteomes" id="UP001066276">
    <property type="component" value="Chromosome 2_1"/>
</dbReference>
<evidence type="ECO:0000313" key="1">
    <source>
        <dbReference type="EMBL" id="KAJ1204246.1"/>
    </source>
</evidence>
<evidence type="ECO:0000313" key="2">
    <source>
        <dbReference type="Proteomes" id="UP001066276"/>
    </source>
</evidence>
<name>A0AAV7VTZ8_PLEWA</name>
<evidence type="ECO:0008006" key="3">
    <source>
        <dbReference type="Google" id="ProtNLM"/>
    </source>
</evidence>
<keyword evidence="2" id="KW-1185">Reference proteome</keyword>
<dbReference type="Gene3D" id="3.60.10.10">
    <property type="entry name" value="Endonuclease/exonuclease/phosphatase"/>
    <property type="match status" value="1"/>
</dbReference>
<dbReference type="AlphaFoldDB" id="A0AAV7VTZ8"/>
<dbReference type="InterPro" id="IPR036691">
    <property type="entry name" value="Endo/exonu/phosph_ase_sf"/>
</dbReference>
<reference evidence="1" key="1">
    <citation type="journal article" date="2022" name="bioRxiv">
        <title>Sequencing and chromosome-scale assembly of the giantPleurodeles waltlgenome.</title>
        <authorList>
            <person name="Brown T."/>
            <person name="Elewa A."/>
            <person name="Iarovenko S."/>
            <person name="Subramanian E."/>
            <person name="Araus A.J."/>
            <person name="Petzold A."/>
            <person name="Susuki M."/>
            <person name="Suzuki K.-i.T."/>
            <person name="Hayashi T."/>
            <person name="Toyoda A."/>
            <person name="Oliveira C."/>
            <person name="Osipova E."/>
            <person name="Leigh N.D."/>
            <person name="Simon A."/>
            <person name="Yun M.H."/>
        </authorList>
    </citation>
    <scope>NUCLEOTIDE SEQUENCE</scope>
    <source>
        <strain evidence="1">20211129_DDA</strain>
        <tissue evidence="1">Liver</tissue>
    </source>
</reference>
<organism evidence="1 2">
    <name type="scientific">Pleurodeles waltl</name>
    <name type="common">Iberian ribbed newt</name>
    <dbReference type="NCBI Taxonomy" id="8319"/>
    <lineage>
        <taxon>Eukaryota</taxon>
        <taxon>Metazoa</taxon>
        <taxon>Chordata</taxon>
        <taxon>Craniata</taxon>
        <taxon>Vertebrata</taxon>
        <taxon>Euteleostomi</taxon>
        <taxon>Amphibia</taxon>
        <taxon>Batrachia</taxon>
        <taxon>Caudata</taxon>
        <taxon>Salamandroidea</taxon>
        <taxon>Salamandridae</taxon>
        <taxon>Pleurodelinae</taxon>
        <taxon>Pleurodeles</taxon>
    </lineage>
</organism>
<comment type="caution">
    <text evidence="1">The sequence shown here is derived from an EMBL/GenBank/DDBJ whole genome shotgun (WGS) entry which is preliminary data.</text>
</comment>